<evidence type="ECO:0000259" key="2">
    <source>
        <dbReference type="Pfam" id="PF13628"/>
    </source>
</evidence>
<name>A0A4Q0SXW0_9BACT</name>
<dbReference type="AlphaFoldDB" id="A0A4Q0SXW0"/>
<keyword evidence="4" id="KW-1185">Reference proteome</keyword>
<dbReference type="InterPro" id="IPR012347">
    <property type="entry name" value="Ferritin-like"/>
</dbReference>
<dbReference type="Pfam" id="PF13628">
    <property type="entry name" value="DUF4142"/>
    <property type="match status" value="1"/>
</dbReference>
<sequence>MKASFGVVLAAALVSASVAYAQGSASDADKAFVGKVSQGGRYEVEASKVALMKARAQDVKDLANSEVHDHELVNKKLKMISATEHVAIAPALNAEFSGKLEHLRGLSGADFDAAYLSDMAEIHDKDEKLFAQEAVNGGAADYKDFAAETDPIVKRHIGALHGTDSK</sequence>
<dbReference type="RefSeq" id="WP_128915174.1">
    <property type="nucleotide sequence ID" value="NZ_RDSM01000004.1"/>
</dbReference>
<comment type="caution">
    <text evidence="3">The sequence shown here is derived from an EMBL/GenBank/DDBJ whole genome shotgun (WGS) entry which is preliminary data.</text>
</comment>
<keyword evidence="1" id="KW-0732">Signal</keyword>
<dbReference type="OrthoDB" id="9101320at2"/>
<evidence type="ECO:0000313" key="3">
    <source>
        <dbReference type="EMBL" id="RXH54259.1"/>
    </source>
</evidence>
<dbReference type="InterPro" id="IPR025419">
    <property type="entry name" value="DUF4142"/>
</dbReference>
<feature type="chain" id="PRO_5020925832" evidence="1">
    <location>
        <begin position="22"/>
        <end position="166"/>
    </location>
</feature>
<evidence type="ECO:0000256" key="1">
    <source>
        <dbReference type="SAM" id="SignalP"/>
    </source>
</evidence>
<reference evidence="4" key="2">
    <citation type="submission" date="2019-02" db="EMBL/GenBank/DDBJ databases">
        <title>Granulicella sibirica sp. nov., a psychrotolerant acidobacterium isolated from an organic soil layer in forested tundra, West Siberia.</title>
        <authorList>
            <person name="Oshkin I.Y."/>
            <person name="Kulichevskaya I.S."/>
            <person name="Rijpstra W.I.C."/>
            <person name="Sinninghe Damste J.S."/>
            <person name="Rakitin A.L."/>
            <person name="Ravin N.V."/>
            <person name="Dedysh S.N."/>
        </authorList>
    </citation>
    <scope>NUCLEOTIDE SEQUENCE [LARGE SCALE GENOMIC DNA]</scope>
    <source>
        <strain evidence="4">AF10</strain>
    </source>
</reference>
<gene>
    <name evidence="3" type="ORF">GRAN_4555</name>
</gene>
<accession>A0A4Q0SXW0</accession>
<feature type="domain" description="DUF4142" evidence="2">
    <location>
        <begin position="28"/>
        <end position="158"/>
    </location>
</feature>
<evidence type="ECO:0000313" key="4">
    <source>
        <dbReference type="Proteomes" id="UP000289437"/>
    </source>
</evidence>
<reference evidence="3 4" key="1">
    <citation type="submission" date="2018-11" db="EMBL/GenBank/DDBJ databases">
        <authorList>
            <person name="Mardanov A.V."/>
            <person name="Ravin N.V."/>
            <person name="Dedysh S.N."/>
        </authorList>
    </citation>
    <scope>NUCLEOTIDE SEQUENCE [LARGE SCALE GENOMIC DNA]</scope>
    <source>
        <strain evidence="3 4">AF10</strain>
    </source>
</reference>
<dbReference type="PANTHER" id="PTHR38593">
    <property type="entry name" value="BLR2558 PROTEIN"/>
    <property type="match status" value="1"/>
</dbReference>
<dbReference type="Proteomes" id="UP000289437">
    <property type="component" value="Unassembled WGS sequence"/>
</dbReference>
<proteinExistence type="predicted"/>
<dbReference type="Gene3D" id="1.20.1260.10">
    <property type="match status" value="1"/>
</dbReference>
<feature type="signal peptide" evidence="1">
    <location>
        <begin position="1"/>
        <end position="21"/>
    </location>
</feature>
<dbReference type="EMBL" id="RDSM01000004">
    <property type="protein sequence ID" value="RXH54259.1"/>
    <property type="molecule type" value="Genomic_DNA"/>
</dbReference>
<protein>
    <submittedName>
        <fullName evidence="3">Putative outer membrane protein</fullName>
    </submittedName>
</protein>
<dbReference type="PANTHER" id="PTHR38593:SF1">
    <property type="entry name" value="BLR2558 PROTEIN"/>
    <property type="match status" value="1"/>
</dbReference>
<organism evidence="3 4">
    <name type="scientific">Granulicella sibirica</name>
    <dbReference type="NCBI Taxonomy" id="2479048"/>
    <lineage>
        <taxon>Bacteria</taxon>
        <taxon>Pseudomonadati</taxon>
        <taxon>Acidobacteriota</taxon>
        <taxon>Terriglobia</taxon>
        <taxon>Terriglobales</taxon>
        <taxon>Acidobacteriaceae</taxon>
        <taxon>Granulicella</taxon>
    </lineage>
</organism>